<protein>
    <submittedName>
        <fullName evidence="1">DUF2283 domain-containing protein</fullName>
    </submittedName>
</protein>
<dbReference type="Pfam" id="PF10049">
    <property type="entry name" value="DUF2283"/>
    <property type="match status" value="1"/>
</dbReference>
<gene>
    <name evidence="1" type="ORF">P0M35_13025</name>
</gene>
<dbReference type="InterPro" id="IPR019270">
    <property type="entry name" value="DUF2283"/>
</dbReference>
<sequence length="69" mass="7990">MKKINYDKETDILIIEFSEKPIEYAEEEGPIIIHFGKDDVPVLLEIQGGKEFILNTFNSMINEKEVVFS</sequence>
<dbReference type="RefSeq" id="WP_321536852.1">
    <property type="nucleotide sequence ID" value="NZ_JARGDL010000026.1"/>
</dbReference>
<organism evidence="1 2">
    <name type="scientific">Stygiobacter electus</name>
    <dbReference type="NCBI Taxonomy" id="3032292"/>
    <lineage>
        <taxon>Bacteria</taxon>
        <taxon>Pseudomonadati</taxon>
        <taxon>Ignavibacteriota</taxon>
        <taxon>Ignavibacteria</taxon>
        <taxon>Ignavibacteriales</taxon>
        <taxon>Melioribacteraceae</taxon>
        <taxon>Stygiobacter</taxon>
    </lineage>
</organism>
<accession>A0AAE3TE23</accession>
<name>A0AAE3TE23_9BACT</name>
<evidence type="ECO:0000313" key="1">
    <source>
        <dbReference type="EMBL" id="MDF1613081.1"/>
    </source>
</evidence>
<keyword evidence="2" id="KW-1185">Reference proteome</keyword>
<comment type="caution">
    <text evidence="1">The sequence shown here is derived from an EMBL/GenBank/DDBJ whole genome shotgun (WGS) entry which is preliminary data.</text>
</comment>
<evidence type="ECO:0000313" key="2">
    <source>
        <dbReference type="Proteomes" id="UP001221302"/>
    </source>
</evidence>
<dbReference type="AlphaFoldDB" id="A0AAE3TE23"/>
<dbReference type="EMBL" id="JARGDL010000026">
    <property type="protein sequence ID" value="MDF1613081.1"/>
    <property type="molecule type" value="Genomic_DNA"/>
</dbReference>
<reference evidence="1" key="1">
    <citation type="submission" date="2023-03" db="EMBL/GenBank/DDBJ databases">
        <title>Stygiobacter electus gen. nov., sp. nov., facultatively anaerobic thermotolerant bacterium of the class Ignavibacteria from a well of Yessentuki mineral water deposit.</title>
        <authorList>
            <person name="Podosokorskaya O.A."/>
            <person name="Elcheninov A.G."/>
            <person name="Petrova N.F."/>
            <person name="Zavarzina D.G."/>
            <person name="Kublanov I.V."/>
            <person name="Merkel A.Y."/>
        </authorList>
    </citation>
    <scope>NUCLEOTIDE SEQUENCE</scope>
    <source>
        <strain evidence="1">09-Me</strain>
    </source>
</reference>
<dbReference type="Proteomes" id="UP001221302">
    <property type="component" value="Unassembled WGS sequence"/>
</dbReference>
<proteinExistence type="predicted"/>